<gene>
    <name evidence="1" type="ORF">NYM_LOCUS15430</name>
</gene>
<protein>
    <submittedName>
        <fullName evidence="1">Uncharacterized protein</fullName>
    </submittedName>
</protein>
<dbReference type="OMA" id="INEFPNR"/>
<reference evidence="1" key="1">
    <citation type="submission" date="2019-09" db="EMBL/GenBank/DDBJ databases">
        <authorList>
            <person name="Zhang L."/>
        </authorList>
    </citation>
    <scope>NUCLEOTIDE SEQUENCE</scope>
</reference>
<sequence>MFSDDHRSPSLFSCCFRCYEGSDEEKPRLLRRSSAWLRSRAHELPELRDKCRSLFSKVGREGMCRTRHAGDFKYDPLSYALNFDDESPDEEARLHDFSARYVLAPAPANRGRTADESSVAVVSREITCS</sequence>
<dbReference type="AlphaFoldDB" id="A0A5K1BN44"/>
<organism evidence="1">
    <name type="scientific">Nymphaea colorata</name>
    <name type="common">pocket water lily</name>
    <dbReference type="NCBI Taxonomy" id="210225"/>
    <lineage>
        <taxon>Eukaryota</taxon>
        <taxon>Viridiplantae</taxon>
        <taxon>Streptophyta</taxon>
        <taxon>Embryophyta</taxon>
        <taxon>Tracheophyta</taxon>
        <taxon>Spermatophyta</taxon>
        <taxon>Magnoliopsida</taxon>
        <taxon>Nymphaeales</taxon>
        <taxon>Nymphaeaceae</taxon>
        <taxon>Nymphaea</taxon>
    </lineage>
</organism>
<dbReference type="EMBL" id="LR721781">
    <property type="protein sequence ID" value="VVW16538.1"/>
    <property type="molecule type" value="Genomic_DNA"/>
</dbReference>
<dbReference type="Gramene" id="NC3G0221250.1">
    <property type="protein sequence ID" value="NC3G0221250.1:cds"/>
    <property type="gene ID" value="NC3G0221250"/>
</dbReference>
<evidence type="ECO:0000313" key="1">
    <source>
        <dbReference type="EMBL" id="VVW16538.1"/>
    </source>
</evidence>
<dbReference type="PANTHER" id="PTHR33168">
    <property type="entry name" value="STRESS INDUCED PROTEIN-RELATED"/>
    <property type="match status" value="1"/>
</dbReference>
<name>A0A5K1BN44_9MAGN</name>
<accession>A0A5K1BN44</accession>
<proteinExistence type="predicted"/>
<dbReference type="OrthoDB" id="657187at2759"/>